<comment type="similarity">
    <text evidence="1 3">Belongs to the short-chain dehydrogenases/reductases (SDR) family.</text>
</comment>
<evidence type="ECO:0000313" key="5">
    <source>
        <dbReference type="Proteomes" id="UP000682892"/>
    </source>
</evidence>
<dbReference type="PhylomeDB" id="J9HTI9"/>
<protein>
    <submittedName>
        <fullName evidence="4">AAEL017179-PB</fullName>
    </submittedName>
</protein>
<dbReference type="PRINTS" id="PR00080">
    <property type="entry name" value="SDRFAMILY"/>
</dbReference>
<dbReference type="AlphaFoldDB" id="J9HTI9"/>
<dbReference type="STRING" id="7159.J9HTI9"/>
<dbReference type="PANTHER" id="PTHR43115">
    <property type="entry name" value="DEHYDROGENASE/REDUCTASE SDR FAMILY MEMBER 11"/>
    <property type="match status" value="1"/>
</dbReference>
<reference evidence="4" key="1">
    <citation type="submission" date="2005-10" db="EMBL/GenBank/DDBJ databases">
        <authorList>
            <person name="Loftus B.J."/>
            <person name="Nene V.M."/>
            <person name="Hannick L.I."/>
            <person name="Bidwell S."/>
            <person name="Haas B."/>
            <person name="Amedeo P."/>
            <person name="Orvis J."/>
            <person name="Wortman J.R."/>
            <person name="White O.R."/>
            <person name="Salzberg S."/>
            <person name="Shumway M."/>
            <person name="Koo H."/>
            <person name="Zhao Y."/>
            <person name="Holmes M."/>
            <person name="Miller J."/>
            <person name="Schatz M."/>
            <person name="Pop M."/>
            <person name="Pai G."/>
            <person name="Utterback T."/>
            <person name="Rogers Y.-H."/>
            <person name="Kravitz S."/>
            <person name="Fraser C.M."/>
        </authorList>
    </citation>
    <scope>NUCLEOTIDE SEQUENCE</scope>
    <source>
        <strain evidence="4">Liverpool</strain>
    </source>
</reference>
<dbReference type="Proteomes" id="UP000682892">
    <property type="component" value="Unassembled WGS sequence"/>
</dbReference>
<gene>
    <name evidence="4" type="ORF">AaeL_AAEL017179</name>
</gene>
<reference evidence="4" key="2">
    <citation type="journal article" date="2007" name="Science">
        <title>Genome sequence of Aedes aegypti, a major arbovirus vector.</title>
        <authorList>
            <person name="Nene V."/>
            <person name="Wortman J.R."/>
            <person name="Lawson D."/>
            <person name="Haas B."/>
            <person name="Kodira C."/>
            <person name="Tu Z.J."/>
            <person name="Loftus B."/>
            <person name="Xi Z."/>
            <person name="Megy K."/>
            <person name="Grabherr M."/>
            <person name="Ren Q."/>
            <person name="Zdobnov E.M."/>
            <person name="Lobo N.F."/>
            <person name="Campbell K.S."/>
            <person name="Brown S.E."/>
            <person name="Bonaldo M.F."/>
            <person name="Zhu J."/>
            <person name="Sinkins S.P."/>
            <person name="Hogenkamp D.G."/>
            <person name="Amedeo P."/>
            <person name="Arensburger P."/>
            <person name="Atkinson P.W."/>
            <person name="Bidwell S."/>
            <person name="Biedler J."/>
            <person name="Birney E."/>
            <person name="Bruggner R.V."/>
            <person name="Costas J."/>
            <person name="Coy M.R."/>
            <person name="Crabtree J."/>
            <person name="Crawford M."/>
            <person name="Debruyn B."/>
            <person name="Decaprio D."/>
            <person name="Eiglmeier K."/>
            <person name="Eisenstadt E."/>
            <person name="El-Dorry H."/>
            <person name="Gelbart W.M."/>
            <person name="Gomes S.L."/>
            <person name="Hammond M."/>
            <person name="Hannick L.I."/>
            <person name="Hogan J.R."/>
            <person name="Holmes M.H."/>
            <person name="Jaffe D."/>
            <person name="Johnston J.S."/>
            <person name="Kennedy R.C."/>
            <person name="Koo H."/>
            <person name="Kravitz S."/>
            <person name="Kriventseva E.V."/>
            <person name="Kulp D."/>
            <person name="Labutti K."/>
            <person name="Lee E."/>
            <person name="Li S."/>
            <person name="Lovin D.D."/>
            <person name="Mao C."/>
            <person name="Mauceli E."/>
            <person name="Menck C.F."/>
            <person name="Miller J.R."/>
            <person name="Montgomery P."/>
            <person name="Mori A."/>
            <person name="Nascimento A.L."/>
            <person name="Naveira H.F."/>
            <person name="Nusbaum C."/>
            <person name="O'leary S."/>
            <person name="Orvis J."/>
            <person name="Pertea M."/>
            <person name="Quesneville H."/>
            <person name="Reidenbach K.R."/>
            <person name="Rogers Y.H."/>
            <person name="Roth C.W."/>
            <person name="Schneider J.R."/>
            <person name="Schatz M."/>
            <person name="Shumway M."/>
            <person name="Stanke M."/>
            <person name="Stinson E.O."/>
            <person name="Tubio J.M."/>
            <person name="Vanzee J.P."/>
            <person name="Verjovski-Almeida S."/>
            <person name="Werner D."/>
            <person name="White O."/>
            <person name="Wyder S."/>
            <person name="Zeng Q."/>
            <person name="Zhao Q."/>
            <person name="Zhao Y."/>
            <person name="Hill C.A."/>
            <person name="Raikhel A.S."/>
            <person name="Soares M.B."/>
            <person name="Knudson D.L."/>
            <person name="Lee N.H."/>
            <person name="Galagan J."/>
            <person name="Salzberg S.L."/>
            <person name="Paulsen I.T."/>
            <person name="Dimopoulos G."/>
            <person name="Collins F.H."/>
            <person name="Birren B."/>
            <person name="Fraser-Liggett C.M."/>
            <person name="Severson D.W."/>
        </authorList>
    </citation>
    <scope>NUCLEOTIDE SEQUENCE [LARGE SCALE GENOMIC DNA]</scope>
    <source>
        <strain evidence="4">Liverpool</strain>
    </source>
</reference>
<dbReference type="FunFam" id="3.40.50.720:FF:000047">
    <property type="entry name" value="NADP-dependent L-serine/L-allo-threonine dehydrogenase"/>
    <property type="match status" value="1"/>
</dbReference>
<proteinExistence type="inferred from homology"/>
<dbReference type="Gene3D" id="3.40.50.720">
    <property type="entry name" value="NAD(P)-binding Rossmann-like Domain"/>
    <property type="match status" value="1"/>
</dbReference>
<dbReference type="PANTHER" id="PTHR43115:SF4">
    <property type="entry name" value="DEHYDROGENASE_REDUCTASE SDR FAMILY MEMBER 11"/>
    <property type="match status" value="1"/>
</dbReference>
<name>J9HTI9_AEDAE</name>
<sequence length="269" mass="29398">MQRSISQTARILPFTFHSRTLLTAMDRWSGKVAVVTGSSSGIGAAIAKKLVQAGMSVVGLARRVERTEALKSALDESIRHRLHAVKCDVTKEEDILLSFKWVEKTLGGIDVLVNNAGIYRATKLVNVDNSKMIREVLDTNVLGLIFCTREAFQSMKKRSMDGHIFHINSEAGHKSGLPDLNIYGASKFAVTALTEIMRQEFAAEGTKIKITSISPGMVRTEILPASITSQSVIPLLEPEDIADAIIYALGTPPRVQVHELTIKPVGESF</sequence>
<dbReference type="GO" id="GO:0016616">
    <property type="term" value="F:oxidoreductase activity, acting on the CH-OH group of donors, NAD or NADP as acceptor"/>
    <property type="evidence" value="ECO:0007669"/>
    <property type="project" value="UniProtKB-ARBA"/>
</dbReference>
<dbReference type="eggNOG" id="KOG1205">
    <property type="taxonomic scope" value="Eukaryota"/>
</dbReference>
<dbReference type="Pfam" id="PF00106">
    <property type="entry name" value="adh_short"/>
    <property type="match status" value="1"/>
</dbReference>
<reference evidence="4" key="3">
    <citation type="submission" date="2012-09" db="EMBL/GenBank/DDBJ databases">
        <authorList>
            <consortium name="VectorBase"/>
        </authorList>
    </citation>
    <scope>NUCLEOTIDE SEQUENCE</scope>
    <source>
        <strain evidence="4">Liverpool</strain>
    </source>
</reference>
<dbReference type="InterPro" id="IPR036291">
    <property type="entry name" value="NAD(P)-bd_dom_sf"/>
</dbReference>
<evidence type="ECO:0000256" key="2">
    <source>
        <dbReference type="ARBA" id="ARBA00023002"/>
    </source>
</evidence>
<dbReference type="EMBL" id="CH477816">
    <property type="protein sequence ID" value="EJY57948.1"/>
    <property type="molecule type" value="Genomic_DNA"/>
</dbReference>
<keyword evidence="2" id="KW-0560">Oxidoreductase</keyword>
<evidence type="ECO:0000256" key="3">
    <source>
        <dbReference type="RuleBase" id="RU000363"/>
    </source>
</evidence>
<dbReference type="VEuPathDB" id="VectorBase:AAEL017179"/>
<dbReference type="PaxDb" id="7159-AAEL017179-PB"/>
<dbReference type="SUPFAM" id="SSF51735">
    <property type="entry name" value="NAD(P)-binding Rossmann-fold domains"/>
    <property type="match status" value="1"/>
</dbReference>
<accession>J9HTI9</accession>
<evidence type="ECO:0000313" key="4">
    <source>
        <dbReference type="EMBL" id="EJY57948.1"/>
    </source>
</evidence>
<dbReference type="PRINTS" id="PR00081">
    <property type="entry name" value="GDHRDH"/>
</dbReference>
<evidence type="ECO:0000256" key="1">
    <source>
        <dbReference type="ARBA" id="ARBA00006484"/>
    </source>
</evidence>
<organism evidence="4 5">
    <name type="scientific">Aedes aegypti</name>
    <name type="common">Yellowfever mosquito</name>
    <name type="synonym">Culex aegypti</name>
    <dbReference type="NCBI Taxonomy" id="7159"/>
    <lineage>
        <taxon>Eukaryota</taxon>
        <taxon>Metazoa</taxon>
        <taxon>Ecdysozoa</taxon>
        <taxon>Arthropoda</taxon>
        <taxon>Hexapoda</taxon>
        <taxon>Insecta</taxon>
        <taxon>Pterygota</taxon>
        <taxon>Neoptera</taxon>
        <taxon>Endopterygota</taxon>
        <taxon>Diptera</taxon>
        <taxon>Nematocera</taxon>
        <taxon>Culicoidea</taxon>
        <taxon>Culicidae</taxon>
        <taxon>Culicinae</taxon>
        <taxon>Aedini</taxon>
        <taxon>Aedes</taxon>
        <taxon>Stegomyia</taxon>
    </lineage>
</organism>
<dbReference type="InterPro" id="IPR002347">
    <property type="entry name" value="SDR_fam"/>
</dbReference>